<name>A0A4R1MK45_9FIRM</name>
<organism evidence="1 2">
    <name type="scientific">Natranaerovirga hydrolytica</name>
    <dbReference type="NCBI Taxonomy" id="680378"/>
    <lineage>
        <taxon>Bacteria</taxon>
        <taxon>Bacillati</taxon>
        <taxon>Bacillota</taxon>
        <taxon>Clostridia</taxon>
        <taxon>Lachnospirales</taxon>
        <taxon>Natranaerovirgaceae</taxon>
        <taxon>Natranaerovirga</taxon>
    </lineage>
</organism>
<keyword evidence="2" id="KW-1185">Reference proteome</keyword>
<dbReference type="Proteomes" id="UP000294545">
    <property type="component" value="Unassembled WGS sequence"/>
</dbReference>
<evidence type="ECO:0000313" key="1">
    <source>
        <dbReference type="EMBL" id="TCK93178.1"/>
    </source>
</evidence>
<reference evidence="1 2" key="1">
    <citation type="submission" date="2019-03" db="EMBL/GenBank/DDBJ databases">
        <title>Genomic Encyclopedia of Type Strains, Phase IV (KMG-IV): sequencing the most valuable type-strain genomes for metagenomic binning, comparative biology and taxonomic classification.</title>
        <authorList>
            <person name="Goeker M."/>
        </authorList>
    </citation>
    <scope>NUCLEOTIDE SEQUENCE [LARGE SCALE GENOMIC DNA]</scope>
    <source>
        <strain evidence="1 2">DSM 24176</strain>
    </source>
</reference>
<dbReference type="OrthoDB" id="1707624at2"/>
<dbReference type="RefSeq" id="WP_132282094.1">
    <property type="nucleotide sequence ID" value="NZ_SMGQ01000012.1"/>
</dbReference>
<protein>
    <submittedName>
        <fullName evidence="1">Uncharacterized protein</fullName>
    </submittedName>
</protein>
<dbReference type="AlphaFoldDB" id="A0A4R1MK45"/>
<comment type="caution">
    <text evidence="1">The sequence shown here is derived from an EMBL/GenBank/DDBJ whole genome shotgun (WGS) entry which is preliminary data.</text>
</comment>
<gene>
    <name evidence="1" type="ORF">EDC19_1366</name>
</gene>
<accession>A0A4R1MK45</accession>
<proteinExistence type="predicted"/>
<sequence>MYRIVCESYNNYIQDFSSDKDDYRNKVIGFLRLIININTYEEEKIKCSLDYRKLETFVYRLNKDQSNYSKVSSFLWSLESRGISGVDYNAMTEEEYEEAIKILKMFLNLTYWG</sequence>
<evidence type="ECO:0000313" key="2">
    <source>
        <dbReference type="Proteomes" id="UP000294545"/>
    </source>
</evidence>
<dbReference type="EMBL" id="SMGQ01000012">
    <property type="protein sequence ID" value="TCK93178.1"/>
    <property type="molecule type" value="Genomic_DNA"/>
</dbReference>